<feature type="region of interest" description="Disordered" evidence="1">
    <location>
        <begin position="1"/>
        <end position="65"/>
    </location>
</feature>
<dbReference type="Proteomes" id="UP000694429">
    <property type="component" value="Chromosome 20"/>
</dbReference>
<evidence type="ECO:0000313" key="2">
    <source>
        <dbReference type="Ensembl" id="ENSCAFP00030035604.1"/>
    </source>
</evidence>
<evidence type="ECO:0000313" key="4">
    <source>
        <dbReference type="Proteomes" id="UP000694542"/>
    </source>
</evidence>
<organism evidence="3 4">
    <name type="scientific">Canis lupus familiaris</name>
    <name type="common">Dog</name>
    <name type="synonym">Canis familiaris</name>
    <dbReference type="NCBI Taxonomy" id="9615"/>
    <lineage>
        <taxon>Eukaryota</taxon>
        <taxon>Metazoa</taxon>
        <taxon>Chordata</taxon>
        <taxon>Craniata</taxon>
        <taxon>Vertebrata</taxon>
        <taxon>Euteleostomi</taxon>
        <taxon>Mammalia</taxon>
        <taxon>Eutheria</taxon>
        <taxon>Laurasiatheria</taxon>
        <taxon>Carnivora</taxon>
        <taxon>Caniformia</taxon>
        <taxon>Canidae</taxon>
        <taxon>Canis</taxon>
    </lineage>
</organism>
<dbReference type="Ensembl" id="ENSCAFT00040031343.1">
    <property type="protein sequence ID" value="ENSCAFP00040027257.1"/>
    <property type="gene ID" value="ENSCAFG00040016991.1"/>
</dbReference>
<reference evidence="3" key="3">
    <citation type="submission" date="2025-05" db="UniProtKB">
        <authorList>
            <consortium name="Ensembl"/>
        </authorList>
    </citation>
    <scope>IDENTIFICATION</scope>
</reference>
<evidence type="ECO:0000313" key="3">
    <source>
        <dbReference type="Ensembl" id="ENSCAFP00040027257.1"/>
    </source>
</evidence>
<evidence type="ECO:0000256" key="1">
    <source>
        <dbReference type="SAM" id="MobiDB-lite"/>
    </source>
</evidence>
<dbReference type="Proteomes" id="UP000694542">
    <property type="component" value="Chromosome 20"/>
</dbReference>
<sequence length="105" mass="11180">MQESHRNPSPPCVEALANSNFPRKSFRPRDAGNEIGSQSSCRVPGLGTLVTRGPPSTSPDSRISLLKGGGIKQGMRLLAKHRASSRNSMCAQLKVGCPRGLPVQT</sequence>
<reference evidence="2" key="2">
    <citation type="submission" date="2019-03" db="EMBL/GenBank/DDBJ databases">
        <authorList>
            <person name="Warren W.C."/>
            <person name="Johnson G.S."/>
        </authorList>
    </citation>
    <scope>NUCLEOTIDE SEQUENCE [LARGE SCALE GENOMIC DNA]</scope>
    <source>
        <strain evidence="2">Basenji</strain>
    </source>
</reference>
<dbReference type="AlphaFoldDB" id="A0A8C0SYP3"/>
<proteinExistence type="predicted"/>
<dbReference type="Ensembl" id="ENSCAFT00030040798.1">
    <property type="protein sequence ID" value="ENSCAFP00030035604.1"/>
    <property type="gene ID" value="ENSCAFG00030022217.1"/>
</dbReference>
<accession>A0A8C0SYP3</accession>
<reference evidence="3" key="1">
    <citation type="submission" date="2018-10" db="EMBL/GenBank/DDBJ databases">
        <title>De novo assembly of a Great Dane genome.</title>
        <authorList>
            <person name="Kidd J.M."/>
            <person name="Pendleton A.L."/>
            <person name="Shen F."/>
            <person name="Emery S."/>
        </authorList>
    </citation>
    <scope>NUCLEOTIDE SEQUENCE [LARGE SCALE GENOMIC DNA]</scope>
    <source>
        <strain evidence="3">Great Dane</strain>
    </source>
</reference>
<protein>
    <submittedName>
        <fullName evidence="3">Uncharacterized protein</fullName>
    </submittedName>
</protein>
<name>A0A8C0SYP3_CANLF</name>